<dbReference type="STRING" id="1548018.LS64_11340"/>
<dbReference type="Proteomes" id="UP000029714">
    <property type="component" value="Unassembled WGS sequence"/>
</dbReference>
<accession>A0A4U8T592</accession>
<keyword evidence="3" id="KW-1185">Reference proteome</keyword>
<sequence length="180" mass="21026">MTIYTNLNVFYRILISFFLGLVIGFIGCIIRLGWEVLFPNLQGFSINADSIAASIFAFLNVTPELLVQKIVFSSGYEWSVFYIVTNIMISITFGVIYSVIVEFCLKMKFAQGLLFAFLMWVVFFLIILPLFGFIHNFYADFKVDFLFLFNTLCECLLMFWIMELSRRDLRNRLTSERDPI</sequence>
<reference evidence="2 3" key="2">
    <citation type="journal article" date="2016" name="Infect. Immun.">
        <title>Helicobacter saguini, a Novel Helicobacter Isolated from Cotton-Top Tamarins with Ulcerative Colitis, Has Proinflammatory Properties and Induces Typhlocolitis and Dysplasia in Gnotobiotic IL-10-/- Mice.</title>
        <authorList>
            <person name="Shen Z."/>
            <person name="Mannion A."/>
            <person name="Whary M.T."/>
            <person name="Muthupalani S."/>
            <person name="Sheh A."/>
            <person name="Feng Y."/>
            <person name="Gong G."/>
            <person name="Vandamme P."/>
            <person name="Holcombe H.R."/>
            <person name="Paster B.J."/>
            <person name="Fox J.G."/>
        </authorList>
    </citation>
    <scope>NUCLEOTIDE SEQUENCE [LARGE SCALE GENOMIC DNA]</scope>
    <source>
        <strain evidence="2 3">MIT 97-6194</strain>
    </source>
</reference>
<dbReference type="RefSeq" id="WP_034573148.1">
    <property type="nucleotide sequence ID" value="NZ_JRMP02000005.1"/>
</dbReference>
<feature type="transmembrane region" description="Helical" evidence="1">
    <location>
        <begin position="12"/>
        <end position="34"/>
    </location>
</feature>
<keyword evidence="1" id="KW-0472">Membrane</keyword>
<evidence type="ECO:0000256" key="1">
    <source>
        <dbReference type="SAM" id="Phobius"/>
    </source>
</evidence>
<reference evidence="2 3" key="1">
    <citation type="journal article" date="2014" name="Genome Announc.">
        <title>Draft genome sequences of eight enterohepatic helicobacter species isolated from both laboratory and wild rodents.</title>
        <authorList>
            <person name="Sheh A."/>
            <person name="Shen Z."/>
            <person name="Fox J.G."/>
        </authorList>
    </citation>
    <scope>NUCLEOTIDE SEQUENCE [LARGE SCALE GENOMIC DNA]</scope>
    <source>
        <strain evidence="2 3">MIT 97-6194</strain>
    </source>
</reference>
<evidence type="ECO:0000313" key="3">
    <source>
        <dbReference type="Proteomes" id="UP000029714"/>
    </source>
</evidence>
<evidence type="ECO:0000313" key="2">
    <source>
        <dbReference type="EMBL" id="TLD94701.1"/>
    </source>
</evidence>
<dbReference type="OrthoDB" id="1629003at2"/>
<name>A0A4U8T592_9HELI</name>
<organism evidence="2 3">
    <name type="scientific">Helicobacter saguini</name>
    <dbReference type="NCBI Taxonomy" id="1548018"/>
    <lineage>
        <taxon>Bacteria</taxon>
        <taxon>Pseudomonadati</taxon>
        <taxon>Campylobacterota</taxon>
        <taxon>Epsilonproteobacteria</taxon>
        <taxon>Campylobacterales</taxon>
        <taxon>Helicobacteraceae</taxon>
        <taxon>Helicobacter</taxon>
    </lineage>
</organism>
<protein>
    <submittedName>
        <fullName evidence="2">DUF1440 domain-containing protein</fullName>
    </submittedName>
</protein>
<keyword evidence="1" id="KW-1133">Transmembrane helix</keyword>
<feature type="transmembrane region" description="Helical" evidence="1">
    <location>
        <begin position="112"/>
        <end position="133"/>
    </location>
</feature>
<gene>
    <name evidence="2" type="ORF">LS64_004045</name>
</gene>
<proteinExistence type="predicted"/>
<dbReference type="InterPro" id="IPR009898">
    <property type="entry name" value="DUF1440"/>
</dbReference>
<feature type="transmembrane region" description="Helical" evidence="1">
    <location>
        <begin position="145"/>
        <end position="162"/>
    </location>
</feature>
<keyword evidence="1" id="KW-0812">Transmembrane</keyword>
<comment type="caution">
    <text evidence="2">The sequence shown here is derived from an EMBL/GenBank/DDBJ whole genome shotgun (WGS) entry which is preliminary data.</text>
</comment>
<dbReference type="Pfam" id="PF07274">
    <property type="entry name" value="DUF1440"/>
    <property type="match status" value="1"/>
</dbReference>
<dbReference type="AlphaFoldDB" id="A0A4U8T592"/>
<feature type="transmembrane region" description="Helical" evidence="1">
    <location>
        <begin position="79"/>
        <end position="100"/>
    </location>
</feature>
<dbReference type="EMBL" id="JRMP02000005">
    <property type="protein sequence ID" value="TLD94701.1"/>
    <property type="molecule type" value="Genomic_DNA"/>
</dbReference>